<dbReference type="SUPFAM" id="SSF49464">
    <property type="entry name" value="Carboxypeptidase regulatory domain-like"/>
    <property type="match status" value="1"/>
</dbReference>
<evidence type="ECO:0000256" key="4">
    <source>
        <dbReference type="ARBA" id="ARBA00022692"/>
    </source>
</evidence>
<evidence type="ECO:0000256" key="10">
    <source>
        <dbReference type="PROSITE-ProRule" id="PRU01360"/>
    </source>
</evidence>
<keyword evidence="8 14" id="KW-0675">Receptor</keyword>
<proteinExistence type="inferred from homology"/>
<gene>
    <name evidence="14" type="ORF">Mucpa_7146</name>
</gene>
<dbReference type="OrthoDB" id="9768177at2"/>
<keyword evidence="2 10" id="KW-0813">Transport</keyword>
<keyword evidence="3 10" id="KW-1134">Transmembrane beta strand</keyword>
<dbReference type="InterPro" id="IPR000531">
    <property type="entry name" value="Beta-barrel_TonB"/>
</dbReference>
<evidence type="ECO:0000313" key="15">
    <source>
        <dbReference type="Proteomes" id="UP000002774"/>
    </source>
</evidence>
<keyword evidence="6 11" id="KW-0798">TonB box</keyword>
<organism evidence="14 15">
    <name type="scientific">Mucilaginibacter paludis DSM 18603</name>
    <dbReference type="NCBI Taxonomy" id="714943"/>
    <lineage>
        <taxon>Bacteria</taxon>
        <taxon>Pseudomonadati</taxon>
        <taxon>Bacteroidota</taxon>
        <taxon>Sphingobacteriia</taxon>
        <taxon>Sphingobacteriales</taxon>
        <taxon>Sphingobacteriaceae</taxon>
        <taxon>Mucilaginibacter</taxon>
    </lineage>
</organism>
<evidence type="ECO:0000256" key="7">
    <source>
        <dbReference type="ARBA" id="ARBA00023136"/>
    </source>
</evidence>
<dbReference type="Pfam" id="PF13715">
    <property type="entry name" value="CarbopepD_reg_2"/>
    <property type="match status" value="1"/>
</dbReference>
<accession>H1YBD5</accession>
<feature type="domain" description="TonB-dependent receptor plug" evidence="13">
    <location>
        <begin position="124"/>
        <end position="244"/>
    </location>
</feature>
<dbReference type="NCBIfam" id="TIGR04056">
    <property type="entry name" value="OMP_RagA_SusC"/>
    <property type="match status" value="1"/>
</dbReference>
<dbReference type="GO" id="GO:0009279">
    <property type="term" value="C:cell outer membrane"/>
    <property type="evidence" value="ECO:0007669"/>
    <property type="project" value="UniProtKB-SubCell"/>
</dbReference>
<dbReference type="InterPro" id="IPR036942">
    <property type="entry name" value="Beta-barrel_TonB_sf"/>
</dbReference>
<dbReference type="Pfam" id="PF07715">
    <property type="entry name" value="Plug"/>
    <property type="match status" value="1"/>
</dbReference>
<keyword evidence="7 10" id="KW-0472">Membrane</keyword>
<dbReference type="HOGENOM" id="CLU_004317_0_2_10"/>
<evidence type="ECO:0000313" key="14">
    <source>
        <dbReference type="EMBL" id="EHQ31189.1"/>
    </source>
</evidence>
<dbReference type="Proteomes" id="UP000002774">
    <property type="component" value="Chromosome"/>
</dbReference>
<sequence length="1021" mass="110309">MMNNFTFQFRRIWTLLAILIAGLITTPIYAQSSITVSGTVTAQEDASTLPGVSVIIKNNTQGTTTDIGGKYSIKTTVGAILIFRSVGYGSREVTVTGATLNIALSTRLNSLNEVVVIGYGTTTKQNITTSVAKVDPKNVPQAANNSVGQLLFGRAPGLQVTQASTQPGGNINLSIRGRGNPLYVVDGVIFPGDGLEPGNGSIAGETNGVSRGGLAGINPSDIESIEVLKDAAAAIYGVNAANGVILITTKKGKAGRMNVTYNGSYSFEKNYPYLQPLNATQYETLYNQITKDQTNAAPKYSAADIANAGAGTNWLNQVFQTGSINNHMVNINGGTDKTTYYLSGGYYDEVGTLKGAGLTKVTGRANLSFNLAKFLTLNTNFTGNSNKYLNSSSGGQTGGSGSQGFGIIQAALGYPANVPVRDANGNYSQFGVITNPVSFQDIQDQTNYHSLSANVSADVKFIPQVLTGHVLFGDNYESATRNFFVPSTVYYYQQNISRASLNYNNRENQTVEATLSFKKSLAKIVNIDAVAGFGQYKSTYSSFGSQGQGGQDAIGTTNLAQEASNLGITSSQTANKLRSYFARGTFDFVDRYLLTLTYRYDGYSLFFPDNKYASFPSVSIGWKINNESFMKNITFIDQLKLRASIGTTGQTLAGTAAYGGYSADGNITYFNNGAASYVTLSRYGVDQPDLQWQKTTNKNIGLDFGFFKDRINGSIDFFKDDINNLLGYYSAAPLSYLSTEPFNGGHQTRTGYDIGINTHNLKVKNFEWNTNINISHYVYKWVERFKYDNINHTYQSDTDPVNEIYYFKTSGILQAGQAVPLSQPTAGGANLPGAPIFVDVNKDNKLDGNDVFKLNPDPKLSIGFGNDFHYKQFDLSIFFYGQFGGTGTNYNNAWGDLSSIASGTQGGTVQALNAYTSANTSGTRPGVNYIESAAGLLVGSDLNLVSTNFVRCRNLTLGYTFNSAFVNRFTKSLRVFADAQNLFIITNYKGVDPEVYNTGVKGGYAPYPMMRTFSFGVKAGF</sequence>
<evidence type="ECO:0000256" key="5">
    <source>
        <dbReference type="ARBA" id="ARBA00022729"/>
    </source>
</evidence>
<keyword evidence="5" id="KW-0732">Signal</keyword>
<dbReference type="eggNOG" id="COG1629">
    <property type="taxonomic scope" value="Bacteria"/>
</dbReference>
<dbReference type="InterPro" id="IPR037066">
    <property type="entry name" value="Plug_dom_sf"/>
</dbReference>
<evidence type="ECO:0000256" key="9">
    <source>
        <dbReference type="ARBA" id="ARBA00023237"/>
    </source>
</evidence>
<evidence type="ECO:0000256" key="6">
    <source>
        <dbReference type="ARBA" id="ARBA00023077"/>
    </source>
</evidence>
<dbReference type="EMBL" id="CM001403">
    <property type="protein sequence ID" value="EHQ31189.1"/>
    <property type="molecule type" value="Genomic_DNA"/>
</dbReference>
<evidence type="ECO:0000259" key="13">
    <source>
        <dbReference type="Pfam" id="PF07715"/>
    </source>
</evidence>
<evidence type="ECO:0000259" key="12">
    <source>
        <dbReference type="Pfam" id="PF00593"/>
    </source>
</evidence>
<keyword evidence="15" id="KW-1185">Reference proteome</keyword>
<reference evidence="14" key="1">
    <citation type="submission" date="2011-09" db="EMBL/GenBank/DDBJ databases">
        <title>The permanent draft genome of Mucilaginibacter paludis DSM 18603.</title>
        <authorList>
            <consortium name="US DOE Joint Genome Institute (JGI-PGF)"/>
            <person name="Lucas S."/>
            <person name="Han J."/>
            <person name="Lapidus A."/>
            <person name="Bruce D."/>
            <person name="Goodwin L."/>
            <person name="Pitluck S."/>
            <person name="Peters L."/>
            <person name="Kyrpides N."/>
            <person name="Mavromatis K."/>
            <person name="Ivanova N."/>
            <person name="Mikhailova N."/>
            <person name="Held B."/>
            <person name="Detter J.C."/>
            <person name="Tapia R."/>
            <person name="Han C."/>
            <person name="Land M."/>
            <person name="Hauser L."/>
            <person name="Markowitz V."/>
            <person name="Cheng J.-F."/>
            <person name="Hugenholtz P."/>
            <person name="Woyke T."/>
            <person name="Wu D."/>
            <person name="Tindall B."/>
            <person name="Brambilla E."/>
            <person name="Klenk H.-P."/>
            <person name="Eisen J.A."/>
        </authorList>
    </citation>
    <scope>NUCLEOTIDE SEQUENCE [LARGE SCALE GENOMIC DNA]</scope>
    <source>
        <strain evidence="14">DSM 18603</strain>
    </source>
</reference>
<evidence type="ECO:0000256" key="1">
    <source>
        <dbReference type="ARBA" id="ARBA00004571"/>
    </source>
</evidence>
<dbReference type="STRING" id="714943.Mucpa_7146"/>
<dbReference type="RefSeq" id="WP_008513461.1">
    <property type="nucleotide sequence ID" value="NZ_CM001403.1"/>
</dbReference>
<dbReference type="InterPro" id="IPR008969">
    <property type="entry name" value="CarboxyPept-like_regulatory"/>
</dbReference>
<dbReference type="PANTHER" id="PTHR30069:SF29">
    <property type="entry name" value="HEMOGLOBIN AND HEMOGLOBIN-HAPTOGLOBIN-BINDING PROTEIN 1-RELATED"/>
    <property type="match status" value="1"/>
</dbReference>
<dbReference type="InterPro" id="IPR023996">
    <property type="entry name" value="TonB-dep_OMP_SusC/RagA"/>
</dbReference>
<dbReference type="GO" id="GO:0015344">
    <property type="term" value="F:siderophore uptake transmembrane transporter activity"/>
    <property type="evidence" value="ECO:0007669"/>
    <property type="project" value="TreeGrafter"/>
</dbReference>
<dbReference type="NCBIfam" id="TIGR04057">
    <property type="entry name" value="SusC_RagA_signa"/>
    <property type="match status" value="1"/>
</dbReference>
<dbReference type="AlphaFoldDB" id="H1YBD5"/>
<evidence type="ECO:0000256" key="8">
    <source>
        <dbReference type="ARBA" id="ARBA00023170"/>
    </source>
</evidence>
<dbReference type="Gene3D" id="2.40.170.20">
    <property type="entry name" value="TonB-dependent receptor, beta-barrel domain"/>
    <property type="match status" value="1"/>
</dbReference>
<evidence type="ECO:0000256" key="3">
    <source>
        <dbReference type="ARBA" id="ARBA00022452"/>
    </source>
</evidence>
<dbReference type="PROSITE" id="PS52016">
    <property type="entry name" value="TONB_DEPENDENT_REC_3"/>
    <property type="match status" value="1"/>
</dbReference>
<evidence type="ECO:0000256" key="11">
    <source>
        <dbReference type="RuleBase" id="RU003357"/>
    </source>
</evidence>
<dbReference type="InterPro" id="IPR012910">
    <property type="entry name" value="Plug_dom"/>
</dbReference>
<keyword evidence="9 10" id="KW-0998">Cell outer membrane</keyword>
<feature type="domain" description="TonB-dependent receptor-like beta-barrel" evidence="12">
    <location>
        <begin position="395"/>
        <end position="982"/>
    </location>
</feature>
<dbReference type="GO" id="GO:0044718">
    <property type="term" value="P:siderophore transmembrane transport"/>
    <property type="evidence" value="ECO:0007669"/>
    <property type="project" value="TreeGrafter"/>
</dbReference>
<dbReference type="InterPro" id="IPR039426">
    <property type="entry name" value="TonB-dep_rcpt-like"/>
</dbReference>
<keyword evidence="4 10" id="KW-0812">Transmembrane</keyword>
<dbReference type="Pfam" id="PF00593">
    <property type="entry name" value="TonB_dep_Rec_b-barrel"/>
    <property type="match status" value="1"/>
</dbReference>
<dbReference type="PANTHER" id="PTHR30069">
    <property type="entry name" value="TONB-DEPENDENT OUTER MEMBRANE RECEPTOR"/>
    <property type="match status" value="1"/>
</dbReference>
<comment type="similarity">
    <text evidence="10 11">Belongs to the TonB-dependent receptor family.</text>
</comment>
<evidence type="ECO:0000256" key="2">
    <source>
        <dbReference type="ARBA" id="ARBA00022448"/>
    </source>
</evidence>
<comment type="subcellular location">
    <subcellularLocation>
        <location evidence="1 10">Cell outer membrane</location>
        <topology evidence="1 10">Multi-pass membrane protein</topology>
    </subcellularLocation>
</comment>
<dbReference type="Gene3D" id="2.170.130.10">
    <property type="entry name" value="TonB-dependent receptor, plug domain"/>
    <property type="match status" value="1"/>
</dbReference>
<dbReference type="SUPFAM" id="SSF56935">
    <property type="entry name" value="Porins"/>
    <property type="match status" value="1"/>
</dbReference>
<dbReference type="InterPro" id="IPR023997">
    <property type="entry name" value="TonB-dep_OMP_SusC/RagA_CS"/>
</dbReference>
<protein>
    <submittedName>
        <fullName evidence="14">TonB-dependent receptor</fullName>
    </submittedName>
</protein>
<name>H1YBD5_9SPHI</name>